<dbReference type="InterPro" id="IPR020846">
    <property type="entry name" value="MFS_dom"/>
</dbReference>
<keyword evidence="2" id="KW-0813">Transport</keyword>
<reference evidence="8 9" key="1">
    <citation type="journal article" date="2019" name="Environ. Microbiol.">
        <title>An active ?-lactamase is a part of an orchestrated cell wall stress resistance network of Bacillus subtilis and related rhizosphere species.</title>
        <authorList>
            <person name="Bucher T."/>
            <person name="Keren-Paz A."/>
            <person name="Hausser J."/>
            <person name="Olender T."/>
            <person name="Cytryn E."/>
            <person name="Kolodkin-Gal I."/>
        </authorList>
    </citation>
    <scope>NUCLEOTIDE SEQUENCE [LARGE SCALE GENOMIC DNA]</scope>
    <source>
        <strain evidence="8 9">I32</strain>
    </source>
</reference>
<feature type="transmembrane region" description="Helical" evidence="6">
    <location>
        <begin position="154"/>
        <end position="173"/>
    </location>
</feature>
<feature type="non-terminal residue" evidence="8">
    <location>
        <position position="1"/>
    </location>
</feature>
<dbReference type="GO" id="GO:0005886">
    <property type="term" value="C:plasma membrane"/>
    <property type="evidence" value="ECO:0007669"/>
    <property type="project" value="UniProtKB-SubCell"/>
</dbReference>
<dbReference type="InterPro" id="IPR011701">
    <property type="entry name" value="MFS"/>
</dbReference>
<dbReference type="PANTHER" id="PTHR23531">
    <property type="entry name" value="QUINOLENE RESISTANCE PROTEIN NORA"/>
    <property type="match status" value="1"/>
</dbReference>
<comment type="caution">
    <text evidence="8">The sequence shown here is derived from an EMBL/GenBank/DDBJ whole genome shotgun (WGS) entry which is preliminary data.</text>
</comment>
<keyword evidence="3 6" id="KW-0812">Transmembrane</keyword>
<evidence type="ECO:0000256" key="4">
    <source>
        <dbReference type="ARBA" id="ARBA00022989"/>
    </source>
</evidence>
<protein>
    <submittedName>
        <fullName evidence="8">MFS transporter</fullName>
    </submittedName>
</protein>
<dbReference type="InterPro" id="IPR036259">
    <property type="entry name" value="MFS_trans_sf"/>
</dbReference>
<feature type="transmembrane region" description="Helical" evidence="6">
    <location>
        <begin position="35"/>
        <end position="53"/>
    </location>
</feature>
<feature type="transmembrane region" description="Helical" evidence="6">
    <location>
        <begin position="128"/>
        <end position="148"/>
    </location>
</feature>
<dbReference type="EMBL" id="SZOH01002822">
    <property type="protein sequence ID" value="TKI93039.1"/>
    <property type="molecule type" value="Genomic_DNA"/>
</dbReference>
<sequence length="191" mass="20856">SSIPIALTGFVLAFSYSGILSFIPIYAKELGLSEIASYFFILYALVVVISRPFTGKIFDRFGENVLVYPAIIIFTIGMFILSQAQTSFWFLGAGMLIGLGYGTLIPSFQTIAISAAPNHRRGSATATYFSFFDSGIGFGSFILGIVAAKSSYHNMYFIAAIIVAFTLLLYYGLHGRKQKFKKQPTDGKISA</sequence>
<dbReference type="AlphaFoldDB" id="A0A9X9A375"/>
<dbReference type="PROSITE" id="PS50850">
    <property type="entry name" value="MFS"/>
    <property type="match status" value="1"/>
</dbReference>
<feature type="transmembrane region" description="Helical" evidence="6">
    <location>
        <begin position="88"/>
        <end position="116"/>
    </location>
</feature>
<dbReference type="GO" id="GO:0022857">
    <property type="term" value="F:transmembrane transporter activity"/>
    <property type="evidence" value="ECO:0007669"/>
    <property type="project" value="InterPro"/>
</dbReference>
<name>A0A9X9A375_BACCE</name>
<dbReference type="InterPro" id="IPR052714">
    <property type="entry name" value="MFS_Exporter"/>
</dbReference>
<dbReference type="SUPFAM" id="SSF103473">
    <property type="entry name" value="MFS general substrate transporter"/>
    <property type="match status" value="1"/>
</dbReference>
<evidence type="ECO:0000259" key="7">
    <source>
        <dbReference type="PROSITE" id="PS50850"/>
    </source>
</evidence>
<proteinExistence type="predicted"/>
<organism evidence="8 9">
    <name type="scientific">Bacillus cereus</name>
    <dbReference type="NCBI Taxonomy" id="1396"/>
    <lineage>
        <taxon>Bacteria</taxon>
        <taxon>Bacillati</taxon>
        <taxon>Bacillota</taxon>
        <taxon>Bacilli</taxon>
        <taxon>Bacillales</taxon>
        <taxon>Bacillaceae</taxon>
        <taxon>Bacillus</taxon>
        <taxon>Bacillus cereus group</taxon>
    </lineage>
</organism>
<evidence type="ECO:0000256" key="2">
    <source>
        <dbReference type="ARBA" id="ARBA00022448"/>
    </source>
</evidence>
<evidence type="ECO:0000256" key="1">
    <source>
        <dbReference type="ARBA" id="ARBA00004651"/>
    </source>
</evidence>
<dbReference type="PANTHER" id="PTHR23531:SF2">
    <property type="entry name" value="PERMEASE"/>
    <property type="match status" value="1"/>
</dbReference>
<dbReference type="Gene3D" id="1.20.1250.20">
    <property type="entry name" value="MFS general substrate transporter like domains"/>
    <property type="match status" value="1"/>
</dbReference>
<gene>
    <name evidence="8" type="ORF">FC695_30590</name>
</gene>
<keyword evidence="4 6" id="KW-1133">Transmembrane helix</keyword>
<evidence type="ECO:0000256" key="5">
    <source>
        <dbReference type="ARBA" id="ARBA00023136"/>
    </source>
</evidence>
<evidence type="ECO:0000313" key="9">
    <source>
        <dbReference type="Proteomes" id="UP000308444"/>
    </source>
</evidence>
<keyword evidence="5 6" id="KW-0472">Membrane</keyword>
<feature type="transmembrane region" description="Helical" evidence="6">
    <location>
        <begin position="65"/>
        <end position="82"/>
    </location>
</feature>
<feature type="transmembrane region" description="Helical" evidence="6">
    <location>
        <begin position="5"/>
        <end position="23"/>
    </location>
</feature>
<accession>A0A9X9A375</accession>
<feature type="domain" description="Major facilitator superfamily (MFS) profile" evidence="7">
    <location>
        <begin position="1"/>
        <end position="191"/>
    </location>
</feature>
<evidence type="ECO:0000313" key="8">
    <source>
        <dbReference type="EMBL" id="TKI93039.1"/>
    </source>
</evidence>
<evidence type="ECO:0000256" key="3">
    <source>
        <dbReference type="ARBA" id="ARBA00022692"/>
    </source>
</evidence>
<evidence type="ECO:0000256" key="6">
    <source>
        <dbReference type="SAM" id="Phobius"/>
    </source>
</evidence>
<dbReference type="Pfam" id="PF07690">
    <property type="entry name" value="MFS_1"/>
    <property type="match status" value="1"/>
</dbReference>
<comment type="subcellular location">
    <subcellularLocation>
        <location evidence="1">Cell membrane</location>
        <topology evidence="1">Multi-pass membrane protein</topology>
    </subcellularLocation>
</comment>
<dbReference type="Proteomes" id="UP000308444">
    <property type="component" value="Unassembled WGS sequence"/>
</dbReference>